<name>A0ABS4X601_9MICO</name>
<comment type="caution">
    <text evidence="1">The sequence shown here is derived from an EMBL/GenBank/DDBJ whole genome shotgun (WGS) entry which is preliminary data.</text>
</comment>
<evidence type="ECO:0000313" key="2">
    <source>
        <dbReference type="Proteomes" id="UP001519290"/>
    </source>
</evidence>
<keyword evidence="2" id="KW-1185">Reference proteome</keyword>
<proteinExistence type="predicted"/>
<dbReference type="RefSeq" id="WP_209904572.1">
    <property type="nucleotide sequence ID" value="NZ_BAAAJW010000017.1"/>
</dbReference>
<sequence>MMDDRLREMRAAVHKRTADEYVRPTGERRMSSWETARSISIGDRRDFSERPLSWMGVRGTKFHDPALLFHAPGTWHEVWGELVPEPFNPADDHALAVDLDGIRLGYASARYAYYAHPYVAALNGQGDGVFVPLQYRCDYDRYLEALIASAFVALPTFEEFEKLFPDDDSYLELLAPLWDALDDDVRAQIARDRFHLTEETLAAMIELRHLAPTAGIPYLPRVHAIPPGVDHFLHQKRLEADAAAARAREQRNRRTVSLFKEGWRQADIARELGVSSSTIAKTLRNAGVDTSAKREPPEQRVHGEKILRLINDGRTRREITAELGVSAYTVDKVAKEHGVTIRSEAGLNDYTRDRMHERLAVCRRALELQANGLSRAEIAEQLGTSKELTKSYLSDGRFFAEPTSNMERLDIAQAVRANGMTQAQAAGNAERRAIRDANMLDLIGKPWL</sequence>
<gene>
    <name evidence="1" type="ORF">JOF43_003745</name>
</gene>
<dbReference type="Pfam" id="PF13384">
    <property type="entry name" value="HTH_23"/>
    <property type="match status" value="1"/>
</dbReference>
<dbReference type="Proteomes" id="UP001519290">
    <property type="component" value="Unassembled WGS sequence"/>
</dbReference>
<dbReference type="Gene3D" id="1.10.10.60">
    <property type="entry name" value="Homeodomain-like"/>
    <property type="match status" value="2"/>
</dbReference>
<evidence type="ECO:0000313" key="1">
    <source>
        <dbReference type="EMBL" id="MBP2383756.1"/>
    </source>
</evidence>
<keyword evidence="1" id="KW-0238">DNA-binding</keyword>
<dbReference type="GO" id="GO:0003677">
    <property type="term" value="F:DNA binding"/>
    <property type="evidence" value="ECO:0007669"/>
    <property type="project" value="UniProtKB-KW"/>
</dbReference>
<dbReference type="EMBL" id="JAGIOD010000002">
    <property type="protein sequence ID" value="MBP2383756.1"/>
    <property type="molecule type" value="Genomic_DNA"/>
</dbReference>
<protein>
    <submittedName>
        <fullName evidence="1">DNA-binding NarL/FixJ family response regulator</fullName>
    </submittedName>
</protein>
<accession>A0ABS4X601</accession>
<organism evidence="1 2">
    <name type="scientific">Brachybacterium sacelli</name>
    <dbReference type="NCBI Taxonomy" id="173364"/>
    <lineage>
        <taxon>Bacteria</taxon>
        <taxon>Bacillati</taxon>
        <taxon>Actinomycetota</taxon>
        <taxon>Actinomycetes</taxon>
        <taxon>Micrococcales</taxon>
        <taxon>Dermabacteraceae</taxon>
        <taxon>Brachybacterium</taxon>
    </lineage>
</organism>
<reference evidence="1 2" key="1">
    <citation type="submission" date="2021-03" db="EMBL/GenBank/DDBJ databases">
        <title>Sequencing the genomes of 1000 actinobacteria strains.</title>
        <authorList>
            <person name="Klenk H.-P."/>
        </authorList>
    </citation>
    <scope>NUCLEOTIDE SEQUENCE [LARGE SCALE GENOMIC DNA]</scope>
    <source>
        <strain evidence="1 2">DSM 14566</strain>
    </source>
</reference>